<keyword evidence="8" id="KW-0843">Virulence</keyword>
<keyword evidence="6" id="KW-0067">ATP-binding</keyword>
<dbReference type="FunFam" id="1.20.1560.10:FF:000061">
    <property type="entry name" value="ATP-binding cassette transporter YOR1"/>
    <property type="match status" value="1"/>
</dbReference>
<evidence type="ECO:0000256" key="4">
    <source>
        <dbReference type="ARBA" id="ARBA00022692"/>
    </source>
</evidence>
<dbReference type="GO" id="GO:0140359">
    <property type="term" value="F:ABC-type transporter activity"/>
    <property type="evidence" value="ECO:0007669"/>
    <property type="project" value="InterPro"/>
</dbReference>
<feature type="compositionally biased region" description="Basic and acidic residues" evidence="10">
    <location>
        <begin position="60"/>
        <end position="72"/>
    </location>
</feature>
<sequence length="1455" mass="160889">MVANTRNSNDTKDADGDGAVLGDPEKATLGNAWQEPVGGAPTNSQPVQILSPSTSPTVSEKPDTPNDNDRKSPLVHHHRSWYERVPFVSVQAGPPPGSLDDAPITPLVNASWLSRLTFEWMGPLLQTGYARPLESTDLWKMDDTRSADRYARLIDESFERRQKEATEYNAKLESGEIKAGSIKRLWWSVRGDKERREKEWKEKRRKKASLLGALNDAIKTWFWFGILIKAFGDTAQICSPLVVKEIIKFSSNAYYYHRGYPGTHKPNIGEGVGMSIGLMALMLFTTVATNQSMYRMGSSGVFLRGGLISSIFDRSMRLSNRARSAISNGKLIAHISTDVSRIDFALSFAMGATAPLQIVICLALLLANLGWSALPGFGLFFVITPLQFMAMKRLFEFRKKAMIWTDKRTKLLQELLGGMRVIKYFAWEVPFLNRIAEFRMQEVRYVRILLTIRSAINAVAFSLPVFAAIISFVAYALSGHSLDPAIIFASLTFFQLLRMPLMMLPVTLSSATDAINAINRLQSFYEAELQGAPKQIDPNLPVAIRAEHASFTWDAPPPDAGGDKKKGKPGAAGKDRAKPSPPPTASGSASPKEERIFKLDDITLDIPYGKLVAIVGPVGSGKSSLLQGLIGEMRSTAGKVTFGGKVAYCPQMAWIQSNSIRDNILFGLPFDEKRYWDVIKASELEADLAILPAGDMTEVGERGISLSGAHYRINIARALYCAAPITIFDDPLSALDAHVGKAVFQQVIQTALAGTTRVLVTHALHFLSSVDYIITMDGVSGSIGERGTYEELITRNGAFARFMREFNVSEQAEEKKEQEKEAIEETGEEKAEKRAPNNQLTGPALMQQEERLTGAVQASVYGAYFNSGHGKILVPLLIISLLFSQASNVMNSYWLVFWQERRWPYSSGFYMGVYGALGVAQAFGMFMMGLSFTIINYYSAKNLHHSAITRVMHAPMSFFDTTPLGRIMNRFTKDVDTLDNLIADAFRMLAGTLGQIVSTIVLVSVILPWFLLPVAVILVFYYWGSVFYRASARELKRLDALLRSSLYAHYAESLTGLSTIRAYGETERFLNENRLRMDTENRAYFLTITNQRWLGIRLDALGSALTFFVALLSVLSTSISPSQTGLVLSYMLVVQQSFGWFVRQVAEVENDSNAIERILHYSNEIETEPPHQLPDSKPSNWPAAGRLEFKNVQMSYRPGLPTVLKDLSFSIEAGESIGIVGRSGAGKSSIMVALYRLTELKSGTIELDGVDISTLGLDDLRQNLAIIPQDPLLFSGTLRTNLDPFGKYDDAMLWDALKRAHLVGGSTSKRGSLDAPELPSAEDPSGGRFSLDTVIEEEGANLSVGQRSLVSLARAIVTPSTITLLDEATASVDYATDQLIQETIAREFSDRTLLCIAHRLRTILGYDRVCVMDAGQVAEFDTPLNLFNKTEGIFRSMCDRSGIAEKDIRAARERS</sequence>
<organism evidence="14 15">
    <name type="scientific">Tulasnella calospora MUT 4182</name>
    <dbReference type="NCBI Taxonomy" id="1051891"/>
    <lineage>
        <taxon>Eukaryota</taxon>
        <taxon>Fungi</taxon>
        <taxon>Dikarya</taxon>
        <taxon>Basidiomycota</taxon>
        <taxon>Agaricomycotina</taxon>
        <taxon>Agaricomycetes</taxon>
        <taxon>Cantharellales</taxon>
        <taxon>Tulasnellaceae</taxon>
        <taxon>Tulasnella</taxon>
    </lineage>
</organism>
<dbReference type="SUPFAM" id="SSF90123">
    <property type="entry name" value="ABC transporter transmembrane region"/>
    <property type="match status" value="2"/>
</dbReference>
<dbReference type="FunFam" id="3.40.50.300:FF:000997">
    <property type="entry name" value="Multidrug resistance-associated protein 1"/>
    <property type="match status" value="1"/>
</dbReference>
<feature type="region of interest" description="Disordered" evidence="10">
    <location>
        <begin position="810"/>
        <end position="842"/>
    </location>
</feature>
<dbReference type="InterPro" id="IPR003593">
    <property type="entry name" value="AAA+_ATPase"/>
</dbReference>
<evidence type="ECO:0000256" key="1">
    <source>
        <dbReference type="ARBA" id="ARBA00004141"/>
    </source>
</evidence>
<dbReference type="Gene3D" id="1.20.1560.10">
    <property type="entry name" value="ABC transporter type 1, transmembrane domain"/>
    <property type="match status" value="2"/>
</dbReference>
<dbReference type="CDD" id="cd03244">
    <property type="entry name" value="ABCC_MRP_domain2"/>
    <property type="match status" value="1"/>
</dbReference>
<reference evidence="15" key="2">
    <citation type="submission" date="2015-01" db="EMBL/GenBank/DDBJ databases">
        <title>Evolutionary Origins and Diversification of the Mycorrhizal Mutualists.</title>
        <authorList>
            <consortium name="DOE Joint Genome Institute"/>
            <consortium name="Mycorrhizal Genomics Consortium"/>
            <person name="Kohler A."/>
            <person name="Kuo A."/>
            <person name="Nagy L.G."/>
            <person name="Floudas D."/>
            <person name="Copeland A."/>
            <person name="Barry K.W."/>
            <person name="Cichocki N."/>
            <person name="Veneault-Fourrey C."/>
            <person name="LaButti K."/>
            <person name="Lindquist E.A."/>
            <person name="Lipzen A."/>
            <person name="Lundell T."/>
            <person name="Morin E."/>
            <person name="Murat C."/>
            <person name="Riley R."/>
            <person name="Ohm R."/>
            <person name="Sun H."/>
            <person name="Tunlid A."/>
            <person name="Henrissat B."/>
            <person name="Grigoriev I.V."/>
            <person name="Hibbett D.S."/>
            <person name="Martin F."/>
        </authorList>
    </citation>
    <scope>NUCLEOTIDE SEQUENCE [LARGE SCALE GENOMIC DNA]</scope>
    <source>
        <strain evidence="15">MUT 4182</strain>
    </source>
</reference>
<dbReference type="GO" id="GO:0016020">
    <property type="term" value="C:membrane"/>
    <property type="evidence" value="ECO:0007669"/>
    <property type="project" value="UniProtKB-SubCell"/>
</dbReference>
<dbReference type="PANTHER" id="PTHR24223:SF456">
    <property type="entry name" value="MULTIDRUG RESISTANCE-ASSOCIATED PROTEIN LETHAL(2)03659"/>
    <property type="match status" value="1"/>
</dbReference>
<dbReference type="Pfam" id="PF00664">
    <property type="entry name" value="ABC_membrane"/>
    <property type="match status" value="2"/>
</dbReference>
<feature type="domain" description="ABC transmembrane type-1" evidence="13">
    <location>
        <begin position="223"/>
        <end position="513"/>
    </location>
</feature>
<dbReference type="CDD" id="cd18597">
    <property type="entry name" value="ABC_6TM_YOR1_D1_like"/>
    <property type="match status" value="1"/>
</dbReference>
<keyword evidence="7 11" id="KW-1133">Transmembrane helix</keyword>
<proteinExistence type="inferred from homology"/>
<evidence type="ECO:0008006" key="16">
    <source>
        <dbReference type="Google" id="ProtNLM"/>
    </source>
</evidence>
<keyword evidence="3" id="KW-0813">Transport</keyword>
<feature type="transmembrane region" description="Helical" evidence="11">
    <location>
        <begin position="454"/>
        <end position="478"/>
    </location>
</feature>
<keyword evidence="15" id="KW-1185">Reference proteome</keyword>
<dbReference type="FunFam" id="1.20.1560.10:FF:000010">
    <property type="entry name" value="Multidrug resistance-associated ABC transporter"/>
    <property type="match status" value="1"/>
</dbReference>
<feature type="region of interest" description="Disordered" evidence="10">
    <location>
        <begin position="1305"/>
        <end position="1327"/>
    </location>
</feature>
<evidence type="ECO:0000313" key="15">
    <source>
        <dbReference type="Proteomes" id="UP000054248"/>
    </source>
</evidence>
<comment type="subcellular location">
    <subcellularLocation>
        <location evidence="1">Membrane</location>
        <topology evidence="1">Multi-pass membrane protein</topology>
    </subcellularLocation>
</comment>
<dbReference type="OrthoDB" id="6500128at2759"/>
<evidence type="ECO:0000259" key="12">
    <source>
        <dbReference type="PROSITE" id="PS50893"/>
    </source>
</evidence>
<evidence type="ECO:0000256" key="11">
    <source>
        <dbReference type="SAM" id="Phobius"/>
    </source>
</evidence>
<dbReference type="Gene3D" id="3.40.50.300">
    <property type="entry name" value="P-loop containing nucleotide triphosphate hydrolases"/>
    <property type="match status" value="2"/>
</dbReference>
<dbReference type="InterPro" id="IPR003439">
    <property type="entry name" value="ABC_transporter-like_ATP-bd"/>
</dbReference>
<feature type="domain" description="ABC transmembrane type-1" evidence="13">
    <location>
        <begin position="876"/>
        <end position="1150"/>
    </location>
</feature>
<dbReference type="InterPro" id="IPR011527">
    <property type="entry name" value="ABC1_TM_dom"/>
</dbReference>
<dbReference type="InterPro" id="IPR017871">
    <property type="entry name" value="ABC_transporter-like_CS"/>
</dbReference>
<dbReference type="SMART" id="SM00382">
    <property type="entry name" value="AAA"/>
    <property type="match status" value="2"/>
</dbReference>
<feature type="domain" description="ABC transporter" evidence="12">
    <location>
        <begin position="1187"/>
        <end position="1439"/>
    </location>
</feature>
<evidence type="ECO:0000259" key="13">
    <source>
        <dbReference type="PROSITE" id="PS50929"/>
    </source>
</evidence>
<evidence type="ECO:0000256" key="6">
    <source>
        <dbReference type="ARBA" id="ARBA00022840"/>
    </source>
</evidence>
<keyword evidence="5" id="KW-0547">Nucleotide-binding</keyword>
<keyword evidence="4 11" id="KW-0812">Transmembrane</keyword>
<dbReference type="EMBL" id="KN822990">
    <property type="protein sequence ID" value="KIO28826.1"/>
    <property type="molecule type" value="Genomic_DNA"/>
</dbReference>
<accession>A0A0C3QM52</accession>
<name>A0A0C3QM52_9AGAM</name>
<dbReference type="HOGENOM" id="CLU_000604_27_3_1"/>
<dbReference type="PROSITE" id="PS50893">
    <property type="entry name" value="ABC_TRANSPORTER_2"/>
    <property type="match status" value="2"/>
</dbReference>
<dbReference type="GO" id="GO:0005524">
    <property type="term" value="F:ATP binding"/>
    <property type="evidence" value="ECO:0007669"/>
    <property type="project" value="UniProtKB-KW"/>
</dbReference>
<dbReference type="PROSITE" id="PS50929">
    <property type="entry name" value="ABC_TM1F"/>
    <property type="match status" value="2"/>
</dbReference>
<keyword evidence="9 11" id="KW-0472">Membrane</keyword>
<dbReference type="InterPro" id="IPR027417">
    <property type="entry name" value="P-loop_NTPase"/>
</dbReference>
<comment type="similarity">
    <text evidence="2">Belongs to the ABC transporter superfamily. ABCC family. Conjugate transporter (TC 3.A.1.208) subfamily.</text>
</comment>
<evidence type="ECO:0000256" key="2">
    <source>
        <dbReference type="ARBA" id="ARBA00009726"/>
    </source>
</evidence>
<dbReference type="CDD" id="cd18606">
    <property type="entry name" value="ABC_6TM_YOR1_D2_like"/>
    <property type="match status" value="1"/>
</dbReference>
<feature type="transmembrane region" description="Helical" evidence="11">
    <location>
        <begin position="914"/>
        <end position="938"/>
    </location>
</feature>
<dbReference type="FunFam" id="3.40.50.300:FF:000565">
    <property type="entry name" value="ABC bile acid transporter"/>
    <property type="match status" value="1"/>
</dbReference>
<dbReference type="Proteomes" id="UP000054248">
    <property type="component" value="Unassembled WGS sequence"/>
</dbReference>
<dbReference type="InterPro" id="IPR036640">
    <property type="entry name" value="ABC1_TM_sf"/>
</dbReference>
<dbReference type="SUPFAM" id="SSF52540">
    <property type="entry name" value="P-loop containing nucleoside triphosphate hydrolases"/>
    <property type="match status" value="2"/>
</dbReference>
<feature type="transmembrane region" description="Helical" evidence="11">
    <location>
        <begin position="344"/>
        <end position="367"/>
    </location>
</feature>
<feature type="transmembrane region" description="Helical" evidence="11">
    <location>
        <begin position="484"/>
        <end position="501"/>
    </location>
</feature>
<dbReference type="CDD" id="cd03250">
    <property type="entry name" value="ABCC_MRP_domain1"/>
    <property type="match status" value="1"/>
</dbReference>
<feature type="transmembrane region" description="Helical" evidence="11">
    <location>
        <begin position="996"/>
        <end position="1023"/>
    </location>
</feature>
<feature type="region of interest" description="Disordered" evidence="10">
    <location>
        <begin position="552"/>
        <end position="592"/>
    </location>
</feature>
<evidence type="ECO:0000256" key="7">
    <source>
        <dbReference type="ARBA" id="ARBA00022989"/>
    </source>
</evidence>
<gene>
    <name evidence="14" type="ORF">M407DRAFT_22078</name>
</gene>
<feature type="compositionally biased region" description="Basic and acidic residues" evidence="10">
    <location>
        <begin position="812"/>
        <end position="835"/>
    </location>
</feature>
<dbReference type="STRING" id="1051891.A0A0C3QM52"/>
<evidence type="ECO:0000313" key="14">
    <source>
        <dbReference type="EMBL" id="KIO28826.1"/>
    </source>
</evidence>
<feature type="transmembrane region" description="Helical" evidence="11">
    <location>
        <begin position="872"/>
        <end position="894"/>
    </location>
</feature>
<evidence type="ECO:0000256" key="5">
    <source>
        <dbReference type="ARBA" id="ARBA00022741"/>
    </source>
</evidence>
<dbReference type="InterPro" id="IPR050173">
    <property type="entry name" value="ABC_transporter_C-like"/>
</dbReference>
<protein>
    <recommendedName>
        <fullName evidence="16">ABC transporter</fullName>
    </recommendedName>
</protein>
<feature type="domain" description="ABC transporter" evidence="12">
    <location>
        <begin position="584"/>
        <end position="805"/>
    </location>
</feature>
<evidence type="ECO:0000256" key="10">
    <source>
        <dbReference type="SAM" id="MobiDB-lite"/>
    </source>
</evidence>
<dbReference type="Pfam" id="PF00005">
    <property type="entry name" value="ABC_tran"/>
    <property type="match status" value="2"/>
</dbReference>
<dbReference type="PROSITE" id="PS00211">
    <property type="entry name" value="ABC_TRANSPORTER_1"/>
    <property type="match status" value="1"/>
</dbReference>
<feature type="compositionally biased region" description="Polar residues" evidence="10">
    <location>
        <begin position="41"/>
        <end position="58"/>
    </location>
</feature>
<evidence type="ECO:0000256" key="3">
    <source>
        <dbReference type="ARBA" id="ARBA00022448"/>
    </source>
</evidence>
<feature type="region of interest" description="Disordered" evidence="10">
    <location>
        <begin position="1"/>
        <end position="73"/>
    </location>
</feature>
<dbReference type="PANTHER" id="PTHR24223">
    <property type="entry name" value="ATP-BINDING CASSETTE SUB-FAMILY C"/>
    <property type="match status" value="1"/>
</dbReference>
<evidence type="ECO:0000256" key="8">
    <source>
        <dbReference type="ARBA" id="ARBA00023026"/>
    </source>
</evidence>
<reference evidence="14 15" key="1">
    <citation type="submission" date="2014-04" db="EMBL/GenBank/DDBJ databases">
        <authorList>
            <consortium name="DOE Joint Genome Institute"/>
            <person name="Kuo A."/>
            <person name="Girlanda M."/>
            <person name="Perotto S."/>
            <person name="Kohler A."/>
            <person name="Nagy L.G."/>
            <person name="Floudas D."/>
            <person name="Copeland A."/>
            <person name="Barry K.W."/>
            <person name="Cichocki N."/>
            <person name="Veneault-Fourrey C."/>
            <person name="LaButti K."/>
            <person name="Lindquist E.A."/>
            <person name="Lipzen A."/>
            <person name="Lundell T."/>
            <person name="Morin E."/>
            <person name="Murat C."/>
            <person name="Sun H."/>
            <person name="Tunlid A."/>
            <person name="Henrissat B."/>
            <person name="Grigoriev I.V."/>
            <person name="Hibbett D.S."/>
            <person name="Martin F."/>
            <person name="Nordberg H.P."/>
            <person name="Cantor M.N."/>
            <person name="Hua S.X."/>
        </authorList>
    </citation>
    <scope>NUCLEOTIDE SEQUENCE [LARGE SCALE GENOMIC DNA]</scope>
    <source>
        <strain evidence="14 15">MUT 4182</strain>
    </source>
</reference>
<feature type="transmembrane region" description="Helical" evidence="11">
    <location>
        <begin position="271"/>
        <end position="289"/>
    </location>
</feature>
<dbReference type="GO" id="GO:0016887">
    <property type="term" value="F:ATP hydrolysis activity"/>
    <property type="evidence" value="ECO:0007669"/>
    <property type="project" value="InterPro"/>
</dbReference>
<feature type="transmembrane region" description="Helical" evidence="11">
    <location>
        <begin position="373"/>
        <end position="390"/>
    </location>
</feature>
<evidence type="ECO:0000256" key="9">
    <source>
        <dbReference type="ARBA" id="ARBA00023136"/>
    </source>
</evidence>